<dbReference type="EMBL" id="RCML01000692">
    <property type="protein sequence ID" value="KAG2971029.1"/>
    <property type="molecule type" value="Genomic_DNA"/>
</dbReference>
<dbReference type="Proteomes" id="UP000697107">
    <property type="component" value="Unassembled WGS sequence"/>
</dbReference>
<proteinExistence type="predicted"/>
<feature type="region of interest" description="Disordered" evidence="1">
    <location>
        <begin position="165"/>
        <end position="205"/>
    </location>
</feature>
<evidence type="ECO:0008006" key="5">
    <source>
        <dbReference type="Google" id="ProtNLM"/>
    </source>
</evidence>
<dbReference type="VEuPathDB" id="FungiDB:PC110_g20399"/>
<gene>
    <name evidence="3" type="ORF">PC118_g16521</name>
</gene>
<keyword evidence="2" id="KW-0732">Signal</keyword>
<evidence type="ECO:0000313" key="4">
    <source>
        <dbReference type="Proteomes" id="UP000697107"/>
    </source>
</evidence>
<evidence type="ECO:0000256" key="1">
    <source>
        <dbReference type="SAM" id="MobiDB-lite"/>
    </source>
</evidence>
<reference evidence="3" key="1">
    <citation type="submission" date="2018-10" db="EMBL/GenBank/DDBJ databases">
        <title>Effector identification in a new, highly contiguous assembly of the strawberry crown rot pathogen Phytophthora cactorum.</title>
        <authorList>
            <person name="Armitage A.D."/>
            <person name="Nellist C.F."/>
            <person name="Bates H."/>
            <person name="Vickerstaff R.J."/>
            <person name="Harrison R.J."/>
        </authorList>
    </citation>
    <scope>NUCLEOTIDE SEQUENCE</scope>
    <source>
        <strain evidence="3">P415</strain>
    </source>
</reference>
<organism evidence="3 4">
    <name type="scientific">Phytophthora cactorum</name>
    <dbReference type="NCBI Taxonomy" id="29920"/>
    <lineage>
        <taxon>Eukaryota</taxon>
        <taxon>Sar</taxon>
        <taxon>Stramenopiles</taxon>
        <taxon>Oomycota</taxon>
        <taxon>Peronosporomycetes</taxon>
        <taxon>Peronosporales</taxon>
        <taxon>Peronosporaceae</taxon>
        <taxon>Phytophthora</taxon>
    </lineage>
</organism>
<feature type="signal peptide" evidence="2">
    <location>
        <begin position="1"/>
        <end position="23"/>
    </location>
</feature>
<feature type="compositionally biased region" description="Low complexity" evidence="1">
    <location>
        <begin position="312"/>
        <end position="325"/>
    </location>
</feature>
<dbReference type="AlphaFoldDB" id="A0A8T1FFZ6"/>
<feature type="chain" id="PRO_5035883628" description="PT repeat" evidence="2">
    <location>
        <begin position="24"/>
        <end position="489"/>
    </location>
</feature>
<name>A0A8T1FFZ6_9STRA</name>
<feature type="region of interest" description="Disordered" evidence="1">
    <location>
        <begin position="239"/>
        <end position="489"/>
    </location>
</feature>
<evidence type="ECO:0000313" key="3">
    <source>
        <dbReference type="EMBL" id="KAG2971029.1"/>
    </source>
</evidence>
<feature type="non-terminal residue" evidence="3">
    <location>
        <position position="489"/>
    </location>
</feature>
<protein>
    <recommendedName>
        <fullName evidence="5">PT repeat</fullName>
    </recommendedName>
</protein>
<feature type="compositionally biased region" description="Low complexity" evidence="1">
    <location>
        <begin position="355"/>
        <end position="482"/>
    </location>
</feature>
<accession>A0A8T1FFZ6</accession>
<feature type="compositionally biased region" description="Low complexity" evidence="1">
    <location>
        <begin position="241"/>
        <end position="277"/>
    </location>
</feature>
<evidence type="ECO:0000256" key="2">
    <source>
        <dbReference type="SAM" id="SignalP"/>
    </source>
</evidence>
<feature type="compositionally biased region" description="Low complexity" evidence="1">
    <location>
        <begin position="287"/>
        <end position="301"/>
    </location>
</feature>
<sequence length="489" mass="50805">MTPRKPTTAAALAGIITAGLASADVPIAVFHDATYSLSESCGIPCSGVGAEPVGTACPKAGDVATTDCQPYLLSYNGAVCVAPVDAECVLIHDDVWGCEFPKTGYTSAVEAETIAAYDGQSSGWGTGTDEGVQVGDEEEETPAVVNYDTAVDTPLGVNCEVATETTTQGHTTEGGQYYASTGSTPSAGPGGKSTDYGTPSTGTDTGDYGTTTHYGSTTTEGGVTGGGYGPIDRTPHVDYSTGTTDTTEGGTATGDYGTTGTTTESGTTTGSYTTGTAPETPEDGESTGDYTTGTTDYGTTEESPDKTAVDYQTGTTEGTEGQQTTVNYGTPSEGGEQDYTPHTGTDEPCDETEAPTETATYTPTEETTYAPTETTYAPTEETTYAPTEETTYAPTEETTYAPTEETTYAPTEETTYAPTEETTYAPTEETTYAPTEETTYAPTEETTYAPTEETTYAPTEETTYAPTEDTTYAPTEETTYAPTEKEIYA</sequence>
<comment type="caution">
    <text evidence="3">The sequence shown here is derived from an EMBL/GenBank/DDBJ whole genome shotgun (WGS) entry which is preliminary data.</text>
</comment>